<dbReference type="EMBL" id="ATAX01000024">
    <property type="protein sequence ID" value="EWM53661.1"/>
    <property type="molecule type" value="Genomic_DNA"/>
</dbReference>
<keyword evidence="2" id="KW-0732">Signal</keyword>
<keyword evidence="1" id="KW-0472">Membrane</keyword>
<dbReference type="Proteomes" id="UP000019365">
    <property type="component" value="Unassembled WGS sequence"/>
</dbReference>
<name>W7UET7_RUMFL</name>
<dbReference type="PATRIC" id="fig|1341157.4.peg.1686"/>
<comment type="caution">
    <text evidence="3">The sequence shown here is derived from an EMBL/GenBank/DDBJ whole genome shotgun (WGS) entry which is preliminary data.</text>
</comment>
<keyword evidence="1" id="KW-1133">Transmembrane helix</keyword>
<reference evidence="3 4" key="1">
    <citation type="journal article" date="2014" name="PLoS ONE">
        <title>Rumen cellulosomics: divergent fiber-degrading strategies revealed by comparative genome-wide analysis of six ruminococcal strains.</title>
        <authorList>
            <person name="Dassa B."/>
            <person name="Borovok I."/>
            <person name="Ruimy-Israeli V."/>
            <person name="Lamed R."/>
            <person name="Flint H.J."/>
            <person name="Duncan S.H."/>
            <person name="Henrissat B."/>
            <person name="Coutinho P."/>
            <person name="Morrison M."/>
            <person name="Mosoni P."/>
            <person name="Yeoman C.J."/>
            <person name="White B.A."/>
            <person name="Bayer E.A."/>
        </authorList>
    </citation>
    <scope>NUCLEOTIDE SEQUENCE [LARGE SCALE GENOMIC DNA]</scope>
    <source>
        <strain evidence="3 4">007c</strain>
    </source>
</reference>
<keyword evidence="4" id="KW-1185">Reference proteome</keyword>
<protein>
    <recommendedName>
        <fullName evidence="5">DUF4366 domain-containing protein</fullName>
    </recommendedName>
</protein>
<keyword evidence="1" id="KW-0812">Transmembrane</keyword>
<evidence type="ECO:0000313" key="4">
    <source>
        <dbReference type="Proteomes" id="UP000019365"/>
    </source>
</evidence>
<evidence type="ECO:0000256" key="1">
    <source>
        <dbReference type="SAM" id="Phobius"/>
    </source>
</evidence>
<organism evidence="3 4">
    <name type="scientific">Ruminococcus flavefaciens 007c</name>
    <dbReference type="NCBI Taxonomy" id="1341157"/>
    <lineage>
        <taxon>Bacteria</taxon>
        <taxon>Bacillati</taxon>
        <taxon>Bacillota</taxon>
        <taxon>Clostridia</taxon>
        <taxon>Eubacteriales</taxon>
        <taxon>Oscillospiraceae</taxon>
        <taxon>Ruminococcus</taxon>
    </lineage>
</organism>
<sequence>MKLKKIAAVAASLGMLFSVGAASERVFGYNVGLTASADYEFEFVDEEDDSGDTADAYEDADDGYAETEDYSTSSYAAKPVKTFNPVRSFFISLIIGIVVAFIVVSIMKSSMKSVHQKTGASDYRKENGIKLRVNTDSYLGEKREQTPIARVNTVPMNNPNIRK</sequence>
<dbReference type="RefSeq" id="WP_037299089.1">
    <property type="nucleotide sequence ID" value="NZ_ATAX01000024.1"/>
</dbReference>
<feature type="signal peptide" evidence="2">
    <location>
        <begin position="1"/>
        <end position="21"/>
    </location>
</feature>
<feature type="transmembrane region" description="Helical" evidence="1">
    <location>
        <begin position="89"/>
        <end position="107"/>
    </location>
</feature>
<accession>W7UET7</accession>
<dbReference type="AlphaFoldDB" id="W7UET7"/>
<dbReference type="OrthoDB" id="1829047at2"/>
<evidence type="ECO:0000256" key="2">
    <source>
        <dbReference type="SAM" id="SignalP"/>
    </source>
</evidence>
<evidence type="ECO:0008006" key="5">
    <source>
        <dbReference type="Google" id="ProtNLM"/>
    </source>
</evidence>
<evidence type="ECO:0000313" key="3">
    <source>
        <dbReference type="EMBL" id="EWM53661.1"/>
    </source>
</evidence>
<proteinExistence type="predicted"/>
<gene>
    <name evidence="3" type="ORF">RF007C_06265</name>
</gene>
<feature type="chain" id="PRO_5004904367" description="DUF4366 domain-containing protein" evidence="2">
    <location>
        <begin position="22"/>
        <end position="163"/>
    </location>
</feature>